<feature type="transmembrane region" description="Helical" evidence="1">
    <location>
        <begin position="191"/>
        <end position="212"/>
    </location>
</feature>
<feature type="transmembrane region" description="Helical" evidence="1">
    <location>
        <begin position="6"/>
        <end position="28"/>
    </location>
</feature>
<keyword evidence="1" id="KW-0472">Membrane</keyword>
<sequence>MLGTLLFLVFDLETGAWLARVALLIYLLVQWPRQARMAKGILLVTLLLAGIVVWRLPEPVPVLLQALDRLCFFATFVSSLGLLRVSAMRSRLVREAGNTLIRQKPALRYPTLSLGTALFGLIINIGVLNLFGAMVQRSNTLKAAGGHSDIQLAREQRMMLSILRGFALAPLVSPLGVTMAVILANMPSLTWATLAPVALPTAALFFLLGWWLDWRLRPQHLASKVPATRAPSLRPLWHFSLLALAITLSVFAVAGLGELRLPVAVLVACPAAAIIWMACQRRRLGGGTGLPRALTLLGRHSRLIFGASRGEIAVLGGSACLGVLLTPLIDVDALHALLISTHLHGAAMAIAAMLLVVALAQLGLNPIVSVTLLATLLGDGSLADPRLLAVGMMCAWSLSMISSPFTASMLVLSQLIRRSPYQIAWRWNGVFFVLVVPMLAIWMMVLGQGL</sequence>
<feature type="transmembrane region" description="Helical" evidence="1">
    <location>
        <begin position="106"/>
        <end position="131"/>
    </location>
</feature>
<organism evidence="2 3">
    <name type="scientific">Alcanivorax profundi</name>
    <dbReference type="NCBI Taxonomy" id="2338368"/>
    <lineage>
        <taxon>Bacteria</taxon>
        <taxon>Pseudomonadati</taxon>
        <taxon>Pseudomonadota</taxon>
        <taxon>Gammaproteobacteria</taxon>
        <taxon>Oceanospirillales</taxon>
        <taxon>Alcanivoracaceae</taxon>
        <taxon>Alcanivorax</taxon>
    </lineage>
</organism>
<dbReference type="OrthoDB" id="7025449at2"/>
<feature type="transmembrane region" description="Helical" evidence="1">
    <location>
        <begin position="162"/>
        <end position="184"/>
    </location>
</feature>
<feature type="transmembrane region" description="Helical" evidence="1">
    <location>
        <begin position="40"/>
        <end position="56"/>
    </location>
</feature>
<feature type="transmembrane region" description="Helical" evidence="1">
    <location>
        <begin position="236"/>
        <end position="254"/>
    </location>
</feature>
<feature type="transmembrane region" description="Helical" evidence="1">
    <location>
        <begin position="387"/>
        <end position="412"/>
    </location>
</feature>
<evidence type="ECO:0008006" key="4">
    <source>
        <dbReference type="Google" id="ProtNLM"/>
    </source>
</evidence>
<dbReference type="Proteomes" id="UP000283734">
    <property type="component" value="Unassembled WGS sequence"/>
</dbReference>
<feature type="transmembrane region" description="Helical" evidence="1">
    <location>
        <begin position="424"/>
        <end position="445"/>
    </location>
</feature>
<evidence type="ECO:0000313" key="2">
    <source>
        <dbReference type="EMBL" id="RJG17594.1"/>
    </source>
</evidence>
<comment type="caution">
    <text evidence="2">The sequence shown here is derived from an EMBL/GenBank/DDBJ whole genome shotgun (WGS) entry which is preliminary data.</text>
</comment>
<dbReference type="AlphaFoldDB" id="A0A418XXP1"/>
<feature type="transmembrane region" description="Helical" evidence="1">
    <location>
        <begin position="261"/>
        <end position="278"/>
    </location>
</feature>
<protein>
    <recommendedName>
        <fullName evidence="4">TRAP transporter large permease subunit</fullName>
    </recommendedName>
</protein>
<reference evidence="2 3" key="1">
    <citation type="submission" date="2018-09" db="EMBL/GenBank/DDBJ databases">
        <title>Alcanivorax profundi sp. nov., isolated from 1000 m-depth seawater of the Mariana Trench.</title>
        <authorList>
            <person name="Liu J."/>
        </authorList>
    </citation>
    <scope>NUCLEOTIDE SEQUENCE [LARGE SCALE GENOMIC DNA]</scope>
    <source>
        <strain evidence="2 3">MTEO17</strain>
    </source>
</reference>
<accession>A0A418XXP1</accession>
<keyword evidence="1" id="KW-0812">Transmembrane</keyword>
<keyword evidence="1" id="KW-1133">Transmembrane helix</keyword>
<evidence type="ECO:0000256" key="1">
    <source>
        <dbReference type="SAM" id="Phobius"/>
    </source>
</evidence>
<gene>
    <name evidence="2" type="ORF">D4A39_12325</name>
</gene>
<evidence type="ECO:0000313" key="3">
    <source>
        <dbReference type="Proteomes" id="UP000283734"/>
    </source>
</evidence>
<name>A0A418XXP1_9GAMM</name>
<keyword evidence="3" id="KW-1185">Reference proteome</keyword>
<feature type="transmembrane region" description="Helical" evidence="1">
    <location>
        <begin position="343"/>
        <end position="367"/>
    </location>
</feature>
<dbReference type="EMBL" id="QYYA01000003">
    <property type="protein sequence ID" value="RJG17594.1"/>
    <property type="molecule type" value="Genomic_DNA"/>
</dbReference>
<proteinExistence type="predicted"/>